<dbReference type="InterPro" id="IPR036890">
    <property type="entry name" value="HATPase_C_sf"/>
</dbReference>
<evidence type="ECO:0000313" key="7">
    <source>
        <dbReference type="EMBL" id="HCB74920.1"/>
    </source>
</evidence>
<dbReference type="GO" id="GO:0030295">
    <property type="term" value="F:protein kinase activator activity"/>
    <property type="evidence" value="ECO:0007669"/>
    <property type="project" value="TreeGrafter"/>
</dbReference>
<dbReference type="PANTHER" id="PTHR42878:SF14">
    <property type="entry name" value="OSMOLARITY TWO-COMPONENT SYSTEM PROTEIN SSK1"/>
    <property type="match status" value="1"/>
</dbReference>
<proteinExistence type="predicted"/>
<evidence type="ECO:0000256" key="3">
    <source>
        <dbReference type="ARBA" id="ARBA00022679"/>
    </source>
</evidence>
<dbReference type="InterPro" id="IPR036097">
    <property type="entry name" value="HisK_dim/P_sf"/>
</dbReference>
<dbReference type="Gene3D" id="1.10.287.130">
    <property type="match status" value="1"/>
</dbReference>
<evidence type="ECO:0000256" key="1">
    <source>
        <dbReference type="ARBA" id="ARBA00000085"/>
    </source>
</evidence>
<feature type="compositionally biased region" description="Pro residues" evidence="5">
    <location>
        <begin position="150"/>
        <end position="165"/>
    </location>
</feature>
<dbReference type="Gene3D" id="3.30.565.10">
    <property type="entry name" value="Histidine kinase-like ATPase, C-terminal domain"/>
    <property type="match status" value="1"/>
</dbReference>
<evidence type="ECO:0000256" key="4">
    <source>
        <dbReference type="ARBA" id="ARBA00022777"/>
    </source>
</evidence>
<sequence length="595" mass="63200">MPLRFDDTLDTVLAADLSTPLGRQSVYRQLVDLIGRRRVAPEARAIETLEAIAPAVALSHRTAAARGLAFAQPPFALVRLFARDTLAVAAPVLRTATLDPAEWRALLGELAPPARAVLRHRRDLGSEVERALAAFGAVDFVLADERVDAEPPPVIAPDEPAPIETPEPVIEPEAPEPVVERRPALPPTFSSFGAVALTLPVVAEAVRRSEGEPTPAPPPEPTPEGPFRIADVVARIDAFRDARERARPVANDESQPAGEARMRFETDAEGIIRWADGIGRAALIGLSLRLAGGMGLARVDGVAAGAFRQRSRFRDARLRIDGNGPATGDWLISAMPAFDPASGRFTGYQGTARRPHFGEVAAPTGAPAPAPDALRQLVHELRTPTNAIIGFSEMISLQMLGPVADPYRDRARSIHRHARDLLGAIDDLDLAAKIEGDALTLRPEAVSLRAVLGSVAHDLAPLAELRGATIALPERDGAVEGDRHAIERLFGRLIATMLAAAIRGEVLAMAIEEAGDRLTLSISRPAGLPDHARAGCEVSEEDATFAALPLGTGFALRLAENLARELGGDIGFGPTAIEVRLPAAIRDKGRAATNS</sequence>
<dbReference type="InterPro" id="IPR005467">
    <property type="entry name" value="His_kinase_dom"/>
</dbReference>
<dbReference type="InterPro" id="IPR050351">
    <property type="entry name" value="BphY/WalK/GraS-like"/>
</dbReference>
<feature type="region of interest" description="Disordered" evidence="5">
    <location>
        <begin position="150"/>
        <end position="176"/>
    </location>
</feature>
<dbReference type="EMBL" id="DOYJ01000062">
    <property type="protein sequence ID" value="HCB74920.1"/>
    <property type="molecule type" value="Genomic_DNA"/>
</dbReference>
<dbReference type="SUPFAM" id="SSF47384">
    <property type="entry name" value="Homodimeric domain of signal transducing histidine kinase"/>
    <property type="match status" value="1"/>
</dbReference>
<reference evidence="7 8" key="1">
    <citation type="journal article" date="2018" name="Nat. Biotechnol.">
        <title>A standardized bacterial taxonomy based on genome phylogeny substantially revises the tree of life.</title>
        <authorList>
            <person name="Parks D.H."/>
            <person name="Chuvochina M."/>
            <person name="Waite D.W."/>
            <person name="Rinke C."/>
            <person name="Skarshewski A."/>
            <person name="Chaumeil P.A."/>
            <person name="Hugenholtz P."/>
        </authorList>
    </citation>
    <scope>NUCLEOTIDE SEQUENCE [LARGE SCALE GENOMIC DNA]</scope>
    <source>
        <strain evidence="7">UBA9015</strain>
    </source>
</reference>
<keyword evidence="4 7" id="KW-0418">Kinase</keyword>
<dbReference type="AlphaFoldDB" id="A0A3D0W8D4"/>
<comment type="catalytic activity">
    <reaction evidence="1">
        <text>ATP + protein L-histidine = ADP + protein N-phospho-L-histidine.</text>
        <dbReference type="EC" id="2.7.13.3"/>
    </reaction>
</comment>
<name>A0A3D0W8D4_9SPHN</name>
<evidence type="ECO:0000313" key="8">
    <source>
        <dbReference type="Proteomes" id="UP000262699"/>
    </source>
</evidence>
<comment type="caution">
    <text evidence="7">The sequence shown here is derived from an EMBL/GenBank/DDBJ whole genome shotgun (WGS) entry which is preliminary data.</text>
</comment>
<dbReference type="InterPro" id="IPR003661">
    <property type="entry name" value="HisK_dim/P_dom"/>
</dbReference>
<evidence type="ECO:0000256" key="5">
    <source>
        <dbReference type="SAM" id="MobiDB-lite"/>
    </source>
</evidence>
<dbReference type="CDD" id="cd00082">
    <property type="entry name" value="HisKA"/>
    <property type="match status" value="1"/>
</dbReference>
<dbReference type="GO" id="GO:0007234">
    <property type="term" value="P:osmosensory signaling via phosphorelay pathway"/>
    <property type="evidence" value="ECO:0007669"/>
    <property type="project" value="TreeGrafter"/>
</dbReference>
<evidence type="ECO:0000256" key="2">
    <source>
        <dbReference type="ARBA" id="ARBA00012438"/>
    </source>
</evidence>
<dbReference type="PROSITE" id="PS50109">
    <property type="entry name" value="HIS_KIN"/>
    <property type="match status" value="1"/>
</dbReference>
<accession>A0A3D0W8D4</accession>
<dbReference type="GO" id="GO:0000156">
    <property type="term" value="F:phosphorelay response regulator activity"/>
    <property type="evidence" value="ECO:0007669"/>
    <property type="project" value="TreeGrafter"/>
</dbReference>
<dbReference type="EC" id="2.7.13.3" evidence="2"/>
<dbReference type="PANTHER" id="PTHR42878">
    <property type="entry name" value="TWO-COMPONENT HISTIDINE KINASE"/>
    <property type="match status" value="1"/>
</dbReference>
<feature type="region of interest" description="Disordered" evidence="5">
    <location>
        <begin position="206"/>
        <end position="226"/>
    </location>
</feature>
<dbReference type="SMART" id="SM00388">
    <property type="entry name" value="HisKA"/>
    <property type="match status" value="1"/>
</dbReference>
<feature type="compositionally biased region" description="Pro residues" evidence="5">
    <location>
        <begin position="214"/>
        <end position="224"/>
    </location>
</feature>
<feature type="domain" description="Histidine kinase" evidence="6">
    <location>
        <begin position="376"/>
        <end position="570"/>
    </location>
</feature>
<dbReference type="GO" id="GO:0000155">
    <property type="term" value="F:phosphorelay sensor kinase activity"/>
    <property type="evidence" value="ECO:0007669"/>
    <property type="project" value="InterPro"/>
</dbReference>
<dbReference type="Proteomes" id="UP000262699">
    <property type="component" value="Unassembled WGS sequence"/>
</dbReference>
<gene>
    <name evidence="7" type="ORF">DEP91_01895</name>
</gene>
<keyword evidence="3" id="KW-0808">Transferase</keyword>
<organism evidence="7 8">
    <name type="scientific">Sphingomonas bacterium</name>
    <dbReference type="NCBI Taxonomy" id="1895847"/>
    <lineage>
        <taxon>Bacteria</taxon>
        <taxon>Pseudomonadati</taxon>
        <taxon>Pseudomonadota</taxon>
        <taxon>Alphaproteobacteria</taxon>
        <taxon>Sphingomonadales</taxon>
        <taxon>Sphingomonadaceae</taxon>
        <taxon>Sphingomonas</taxon>
    </lineage>
</organism>
<evidence type="ECO:0000259" key="6">
    <source>
        <dbReference type="PROSITE" id="PS50109"/>
    </source>
</evidence>
<dbReference type="Pfam" id="PF00512">
    <property type="entry name" value="HisKA"/>
    <property type="match status" value="1"/>
</dbReference>
<protein>
    <recommendedName>
        <fullName evidence="2">histidine kinase</fullName>
        <ecNumber evidence="2">2.7.13.3</ecNumber>
    </recommendedName>
</protein>